<dbReference type="Pfam" id="PF13927">
    <property type="entry name" value="Ig_3"/>
    <property type="match status" value="1"/>
</dbReference>
<keyword evidence="1" id="KW-0472">Membrane</keyword>
<evidence type="ECO:0000259" key="3">
    <source>
        <dbReference type="PROSITE" id="PS50835"/>
    </source>
</evidence>
<evidence type="ECO:0000313" key="5">
    <source>
        <dbReference type="Proteomes" id="UP000308267"/>
    </source>
</evidence>
<dbReference type="PROSITE" id="PS50835">
    <property type="entry name" value="IG_LIKE"/>
    <property type="match status" value="2"/>
</dbReference>
<gene>
    <name evidence="4" type="ORF">CRM22_009846</name>
</gene>
<evidence type="ECO:0000256" key="1">
    <source>
        <dbReference type="SAM" id="Phobius"/>
    </source>
</evidence>
<dbReference type="OrthoDB" id="6244967at2759"/>
<feature type="domain" description="Ig-like" evidence="3">
    <location>
        <begin position="28"/>
        <end position="128"/>
    </location>
</feature>
<sequence length="375" mass="42349">MAFSPQRSQLCVWVLLYSIHGELFLLKPAAALNVYAVDSSGVRFRGHTLVAEFNSFVTLVCTGSGVDKPTLWEHKHSAHEVFYQVEPSEFVYVERKSDQELRLALTKTRFATAGEYRCTSEFLKASINLQVLNAIGSLGINPQVQKKVVYVGKFRLIVHNLNLEAEPGLVCKFGIGSHTLNDINVVWTGGLFATNPELYTRTLFIGNDRSLISTLMLRQTSTDIRLYGKYTCDLVVEGTKTKGFDIFLKIPPVIPNPVQLMYLTYGENFSYTCNVIVYPPVDINITWAKDMNRINESNKRIIFGTEKITNDRITISAIAWEDFGVYSCFVQTVRGNRTGVVRLKHKSTWIILLPTLGLIILISLVVLSVFRFQIF</sequence>
<dbReference type="Proteomes" id="UP000308267">
    <property type="component" value="Unassembled WGS sequence"/>
</dbReference>
<dbReference type="STRING" id="147828.A0A4S2L4N8"/>
<protein>
    <recommendedName>
        <fullName evidence="3">Ig-like domain-containing protein</fullName>
    </recommendedName>
</protein>
<feature type="signal peptide" evidence="2">
    <location>
        <begin position="1"/>
        <end position="31"/>
    </location>
</feature>
<evidence type="ECO:0000313" key="4">
    <source>
        <dbReference type="EMBL" id="TGZ57785.1"/>
    </source>
</evidence>
<keyword evidence="1" id="KW-1133">Transmembrane helix</keyword>
<dbReference type="InterPro" id="IPR036179">
    <property type="entry name" value="Ig-like_dom_sf"/>
</dbReference>
<proteinExistence type="predicted"/>
<dbReference type="InterPro" id="IPR013783">
    <property type="entry name" value="Ig-like_fold"/>
</dbReference>
<dbReference type="InterPro" id="IPR007110">
    <property type="entry name" value="Ig-like_dom"/>
</dbReference>
<keyword evidence="2" id="KW-0732">Signal</keyword>
<organism evidence="4 5">
    <name type="scientific">Opisthorchis felineus</name>
    <dbReference type="NCBI Taxonomy" id="147828"/>
    <lineage>
        <taxon>Eukaryota</taxon>
        <taxon>Metazoa</taxon>
        <taxon>Spiralia</taxon>
        <taxon>Lophotrochozoa</taxon>
        <taxon>Platyhelminthes</taxon>
        <taxon>Trematoda</taxon>
        <taxon>Digenea</taxon>
        <taxon>Opisthorchiida</taxon>
        <taxon>Opisthorchiata</taxon>
        <taxon>Opisthorchiidae</taxon>
        <taxon>Opisthorchis</taxon>
    </lineage>
</organism>
<dbReference type="SMART" id="SM00409">
    <property type="entry name" value="IG"/>
    <property type="match status" value="2"/>
</dbReference>
<dbReference type="EMBL" id="SJOL01009403">
    <property type="protein sequence ID" value="TGZ57785.1"/>
    <property type="molecule type" value="Genomic_DNA"/>
</dbReference>
<feature type="chain" id="PRO_5020524390" description="Ig-like domain-containing protein" evidence="2">
    <location>
        <begin position="32"/>
        <end position="375"/>
    </location>
</feature>
<feature type="domain" description="Ig-like" evidence="3">
    <location>
        <begin position="251"/>
        <end position="344"/>
    </location>
</feature>
<feature type="transmembrane region" description="Helical" evidence="1">
    <location>
        <begin position="349"/>
        <end position="370"/>
    </location>
</feature>
<dbReference type="Gene3D" id="2.60.40.10">
    <property type="entry name" value="Immunoglobulins"/>
    <property type="match status" value="1"/>
</dbReference>
<dbReference type="SUPFAM" id="SSF48726">
    <property type="entry name" value="Immunoglobulin"/>
    <property type="match status" value="1"/>
</dbReference>
<keyword evidence="1" id="KW-0812">Transmembrane</keyword>
<dbReference type="InterPro" id="IPR003599">
    <property type="entry name" value="Ig_sub"/>
</dbReference>
<name>A0A4S2L4N8_OPIFE</name>
<dbReference type="AlphaFoldDB" id="A0A4S2L4N8"/>
<reference evidence="4 5" key="1">
    <citation type="journal article" date="2019" name="BMC Genomics">
        <title>New insights from Opisthorchis felineus genome: update on genomics of the epidemiologically important liver flukes.</title>
        <authorList>
            <person name="Ershov N.I."/>
            <person name="Mordvinov V.A."/>
            <person name="Prokhortchouk E.B."/>
            <person name="Pakharukova M.Y."/>
            <person name="Gunbin K.V."/>
            <person name="Ustyantsev K."/>
            <person name="Genaev M.A."/>
            <person name="Blinov A.G."/>
            <person name="Mazur A."/>
            <person name="Boulygina E."/>
            <person name="Tsygankova S."/>
            <person name="Khrameeva E."/>
            <person name="Chekanov N."/>
            <person name="Fan G."/>
            <person name="Xiao A."/>
            <person name="Zhang H."/>
            <person name="Xu X."/>
            <person name="Yang H."/>
            <person name="Solovyev V."/>
            <person name="Lee S.M."/>
            <person name="Liu X."/>
            <person name="Afonnikov D.A."/>
            <person name="Skryabin K.G."/>
        </authorList>
    </citation>
    <scope>NUCLEOTIDE SEQUENCE [LARGE SCALE GENOMIC DNA]</scope>
    <source>
        <strain evidence="4">AK-0245</strain>
        <tissue evidence="4">Whole organism</tissue>
    </source>
</reference>
<evidence type="ECO:0000256" key="2">
    <source>
        <dbReference type="SAM" id="SignalP"/>
    </source>
</evidence>
<accession>A0A4S2L4N8</accession>
<comment type="caution">
    <text evidence="4">The sequence shown here is derived from an EMBL/GenBank/DDBJ whole genome shotgun (WGS) entry which is preliminary data.</text>
</comment>
<keyword evidence="5" id="KW-1185">Reference proteome</keyword>